<dbReference type="GO" id="GO:0005524">
    <property type="term" value="F:ATP binding"/>
    <property type="evidence" value="ECO:0007669"/>
    <property type="project" value="InterPro"/>
</dbReference>
<comment type="caution">
    <text evidence="2">The sequence shown here is derived from an EMBL/GenBank/DDBJ whole genome shotgun (WGS) entry which is preliminary data.</text>
</comment>
<dbReference type="InterPro" id="IPR003959">
    <property type="entry name" value="ATPase_AAA_core"/>
</dbReference>
<evidence type="ECO:0000259" key="1">
    <source>
        <dbReference type="Pfam" id="PF13304"/>
    </source>
</evidence>
<dbReference type="Pfam" id="PF13304">
    <property type="entry name" value="AAA_21"/>
    <property type="match status" value="1"/>
</dbReference>
<name>A0A644XD92_9ZZZZ</name>
<dbReference type="PANTHER" id="PTHR40396:SF1">
    <property type="entry name" value="ATPASE AAA-TYPE CORE DOMAIN-CONTAINING PROTEIN"/>
    <property type="match status" value="1"/>
</dbReference>
<gene>
    <name evidence="2" type="ORF">SDC9_60097</name>
</gene>
<reference evidence="2" key="1">
    <citation type="submission" date="2019-08" db="EMBL/GenBank/DDBJ databases">
        <authorList>
            <person name="Kucharzyk K."/>
            <person name="Murdoch R.W."/>
            <person name="Higgins S."/>
            <person name="Loffler F."/>
        </authorList>
    </citation>
    <scope>NUCLEOTIDE SEQUENCE</scope>
</reference>
<accession>A0A644XD92</accession>
<protein>
    <recommendedName>
        <fullName evidence="1">ATPase AAA-type core domain-containing protein</fullName>
    </recommendedName>
</protein>
<feature type="domain" description="ATPase AAA-type core" evidence="1">
    <location>
        <begin position="42"/>
        <end position="333"/>
    </location>
</feature>
<dbReference type="EMBL" id="VSSQ01002165">
    <property type="protein sequence ID" value="MPM13738.1"/>
    <property type="molecule type" value="Genomic_DNA"/>
</dbReference>
<dbReference type="GO" id="GO:0016887">
    <property type="term" value="F:ATP hydrolysis activity"/>
    <property type="evidence" value="ECO:0007669"/>
    <property type="project" value="InterPro"/>
</dbReference>
<organism evidence="2">
    <name type="scientific">bioreactor metagenome</name>
    <dbReference type="NCBI Taxonomy" id="1076179"/>
    <lineage>
        <taxon>unclassified sequences</taxon>
        <taxon>metagenomes</taxon>
        <taxon>ecological metagenomes</taxon>
    </lineage>
</organism>
<dbReference type="SUPFAM" id="SSF52540">
    <property type="entry name" value="P-loop containing nucleoside triphosphate hydrolases"/>
    <property type="match status" value="1"/>
</dbReference>
<evidence type="ECO:0000313" key="2">
    <source>
        <dbReference type="EMBL" id="MPM13738.1"/>
    </source>
</evidence>
<proteinExistence type="predicted"/>
<sequence>MMLISFGARNYLSFKEGFEVSLELSPGCPPAISAGKGVSNVLCIIGPNASGKTNVIRALTFVSDFCCNSFSNKPEERLSVTSFGFSTEASSFFMEFSIGDVRYYYEVELTNAEVLSETLERKASRKIKVFSRKRQELEYCIKELQELKTMKLRKNVSVLSAAHQYEIRGLEEVYAFFSHIVSNIDPFAGEVKYNEQTANVFSISKTYYESSETLDFVREKLALFDTGINGVSIEKLKGPTDDDYFFPFFNHTTKQGDVTVPYYLESNGTRSLFSQLSIYKQVLDCGGVLLIDEFDNNLHPDILGKLVNLFLDPENNTNNAQLVFCTHNTGVMDTLGKYRIVLVNKEENESFLYRIDELPGNIVRNDRSLETIYKTGKLGGTPNL</sequence>
<dbReference type="InterPro" id="IPR027417">
    <property type="entry name" value="P-loop_NTPase"/>
</dbReference>
<dbReference type="AlphaFoldDB" id="A0A644XD92"/>
<dbReference type="Gene3D" id="3.40.50.300">
    <property type="entry name" value="P-loop containing nucleotide triphosphate hydrolases"/>
    <property type="match status" value="1"/>
</dbReference>
<dbReference type="PANTHER" id="PTHR40396">
    <property type="entry name" value="ATPASE-LIKE PROTEIN"/>
    <property type="match status" value="1"/>
</dbReference>